<dbReference type="EMBL" id="LATL02000309">
    <property type="protein sequence ID" value="KKD36906.1"/>
    <property type="molecule type" value="Genomic_DNA"/>
</dbReference>
<accession>A0A0F5YDE9</accession>
<dbReference type="PANTHER" id="PTHR20941:SF1">
    <property type="entry name" value="FOLIC ACID SYNTHESIS PROTEIN FOL1"/>
    <property type="match status" value="1"/>
</dbReference>
<sequence>MLTLADIYEIYDKHKDDYNAQVQELTIGNKKFNFNSQTAILGIVNLSVDSWFNHTICYTSEQAIRRGKVLTAQGADIIDIGTEATTKNTQRADEFQQKSQLVPILETFSKEGILTSVETYYPEVARICLKAGANVINFTGTENSEEMYRAVADFDAAIIICYLQGKNARDVGDFDFSLAKDPIDLVYDYFGKEIEKATKLGVRKIFIDPALGLGYTNFYYKYEYVSTRIGYQIRSLLSAFRLRKLGFPLFNQIPTALEVFGEEVRSAQVFTAVFAALGKSDLLRTHEVAKIKAVLETMSLV</sequence>
<dbReference type="Proteomes" id="UP000033607">
    <property type="component" value="Unassembled WGS sequence"/>
</dbReference>
<dbReference type="InterPro" id="IPR011005">
    <property type="entry name" value="Dihydropteroate_synth-like_sf"/>
</dbReference>
<evidence type="ECO:0000259" key="1">
    <source>
        <dbReference type="PROSITE" id="PS50972"/>
    </source>
</evidence>
<protein>
    <submittedName>
        <fullName evidence="2">Dihydropteroate synthase</fullName>
    </submittedName>
</protein>
<dbReference type="RefSeq" id="WP_046279798.1">
    <property type="nucleotide sequence ID" value="NZ_LATL02000309.1"/>
</dbReference>
<dbReference type="PANTHER" id="PTHR20941">
    <property type="entry name" value="FOLATE SYNTHESIS PROTEINS"/>
    <property type="match status" value="1"/>
</dbReference>
<evidence type="ECO:0000313" key="3">
    <source>
        <dbReference type="Proteomes" id="UP000033607"/>
    </source>
</evidence>
<evidence type="ECO:0000313" key="2">
    <source>
        <dbReference type="EMBL" id="KKD36906.1"/>
    </source>
</evidence>
<dbReference type="Pfam" id="PF00809">
    <property type="entry name" value="Pterin_bind"/>
    <property type="match status" value="1"/>
</dbReference>
<comment type="caution">
    <text evidence="2">The sequence shown here is derived from an EMBL/GenBank/DDBJ whole genome shotgun (WGS) entry which is preliminary data.</text>
</comment>
<dbReference type="GO" id="GO:0046654">
    <property type="term" value="P:tetrahydrofolate biosynthetic process"/>
    <property type="evidence" value="ECO:0007669"/>
    <property type="project" value="TreeGrafter"/>
</dbReference>
<name>A0A0F5YDE9_9CYAN</name>
<dbReference type="PROSITE" id="PS50972">
    <property type="entry name" value="PTERIN_BINDING"/>
    <property type="match status" value="1"/>
</dbReference>
<feature type="domain" description="Pterin-binding" evidence="1">
    <location>
        <begin position="38"/>
        <end position="296"/>
    </location>
</feature>
<dbReference type="SUPFAM" id="SSF51717">
    <property type="entry name" value="Dihydropteroate synthetase-like"/>
    <property type="match status" value="1"/>
</dbReference>
<dbReference type="GO" id="GO:0004156">
    <property type="term" value="F:dihydropteroate synthase activity"/>
    <property type="evidence" value="ECO:0007669"/>
    <property type="project" value="TreeGrafter"/>
</dbReference>
<dbReference type="OrthoDB" id="9811744at2"/>
<dbReference type="AlphaFoldDB" id="A0A0F5YDE9"/>
<dbReference type="Gene3D" id="3.20.20.20">
    <property type="entry name" value="Dihydropteroate synthase-like"/>
    <property type="match status" value="1"/>
</dbReference>
<dbReference type="InterPro" id="IPR000489">
    <property type="entry name" value="Pterin-binding_dom"/>
</dbReference>
<gene>
    <name evidence="2" type="ORF">WN50_17180</name>
</gene>
<proteinExistence type="predicted"/>
<reference evidence="2 3" key="1">
    <citation type="submission" date="2015-06" db="EMBL/GenBank/DDBJ databases">
        <title>Draft genome assembly of filamentous brackish cyanobacterium Limnoraphis robusta strain CS-951.</title>
        <authorList>
            <person name="Willis A."/>
            <person name="Parks M."/>
            <person name="Burford M.A."/>
        </authorList>
    </citation>
    <scope>NUCLEOTIDE SEQUENCE [LARGE SCALE GENOMIC DNA]</scope>
    <source>
        <strain evidence="2 3">CS-951</strain>
    </source>
</reference>
<organism evidence="2 3">
    <name type="scientific">Limnoraphis robusta CS-951</name>
    <dbReference type="NCBI Taxonomy" id="1637645"/>
    <lineage>
        <taxon>Bacteria</taxon>
        <taxon>Bacillati</taxon>
        <taxon>Cyanobacteriota</taxon>
        <taxon>Cyanophyceae</taxon>
        <taxon>Oscillatoriophycideae</taxon>
        <taxon>Oscillatoriales</taxon>
        <taxon>Sirenicapillariaceae</taxon>
        <taxon>Limnoraphis</taxon>
    </lineage>
</organism>
<dbReference type="InterPro" id="IPR045031">
    <property type="entry name" value="DHP_synth-like"/>
</dbReference>